<sequence>MRGKNKRRFILWIKFLIVLFSVTVNMSFSEVVNGDEIDNKPSEEKNIDLLSRDLSNEPIYYEVLINDKSIQLTDNEYELLLPVLDDFISVEEIQEYLVKTKSLDNNQVINALASRASFTSSGYFNWNNWQNNTPVRITSVADNNFFPKKISGTRWEINVSTITYVDEVRDTVPIIAIKRHGIHVANATSISNPQWNLKFNKGINKGYYDLSRKKPAPLGNSQGEAEYEVTPVNNINRRMINMYLFNKENINFQPNEASEISVKSTVRYNTPALNGINNKQGQPVYLVNYGVHHPQVVKTVHVDKTTGKVIQGVRDFGRKGFMHDPIRVSKLNFSGYNYDSFEFYVDGLPDHSSSAEYWSGNLFAKKQGIVFFYTPKPKRYTVQFQTNGGSKIANQTIEHGNRSRKPSNPTYTGKNFEGWYADSGLKTPFNFNQGITKNTTVYAKWSPKKYNVKFETNGGTNVGSQTVEHGKTSRKPSNPTYTGKNFEGWYADSGLKTRFNFNQGITKNTTVYAKWSPKKYNVKFETNGGTNVGSQTVEHGKTSRKPSNPTYTGKNFEGWYADSGLKTPFNFNQGITKDTTVYAKWSDKKYTVRFETNGGDKIESQTVQHGKTSTEPVPPTYGDKGFEGWYADSKFETVFDFTKPITKDTVVYAKWRIQKYKVQFDTNGGSKVDSQSVEEGKKSTKPTDPTYPAKEFKGWYKTNEFIEEFDFDQPITEDITLYAKWRSKILDPKDGKTPVTPVEGDKEKPQNNTSKELRIQYVSDFDFGKVKNSSLASQELSDGDSVLTDQNEKKEVPSFISIIDDRPKNKGSWSLYSKATSFVSQTGHEMMGAELILKDLNYAKEISKTPSIEGNSINLSTSDSQLITKSSNETSNGSWSLAFGSLNSKNKSTGAVLSIPRNTIKANTDYHSVIEWTLVPEI</sequence>
<dbReference type="NCBIfam" id="TIGR02543">
    <property type="entry name" value="List_Bact_rpt"/>
    <property type="match status" value="3"/>
</dbReference>
<feature type="region of interest" description="Disordered" evidence="2">
    <location>
        <begin position="531"/>
        <end position="550"/>
    </location>
</feature>
<evidence type="ECO:0000313" key="4">
    <source>
        <dbReference type="EMBL" id="RSU03299.1"/>
    </source>
</evidence>
<name>A0A430A897_9ENTE</name>
<proteinExistence type="predicted"/>
<dbReference type="EMBL" id="NGJY01000002">
    <property type="protein sequence ID" value="RSU03299.1"/>
    <property type="molecule type" value="Genomic_DNA"/>
</dbReference>
<dbReference type="InterPro" id="IPR027994">
    <property type="entry name" value="WxL_dom"/>
</dbReference>
<feature type="region of interest" description="Disordered" evidence="2">
    <location>
        <begin position="733"/>
        <end position="755"/>
    </location>
</feature>
<dbReference type="Proteomes" id="UP000287101">
    <property type="component" value="Unassembled WGS sequence"/>
</dbReference>
<dbReference type="InterPro" id="IPR042229">
    <property type="entry name" value="Listeria/Bacterioides_rpt_sf"/>
</dbReference>
<protein>
    <recommendedName>
        <fullName evidence="3">WxL domain-containing protein</fullName>
    </recommendedName>
</protein>
<dbReference type="Pfam" id="PF09479">
    <property type="entry name" value="Flg_new"/>
    <property type="match status" value="5"/>
</dbReference>
<evidence type="ECO:0000256" key="2">
    <source>
        <dbReference type="SAM" id="MobiDB-lite"/>
    </source>
</evidence>
<dbReference type="OrthoDB" id="2195281at2"/>
<dbReference type="RefSeq" id="WP_126831509.1">
    <property type="nucleotide sequence ID" value="NZ_NGJY01000002.1"/>
</dbReference>
<accession>A0A430A897</accession>
<feature type="region of interest" description="Disordered" evidence="2">
    <location>
        <begin position="461"/>
        <end position="480"/>
    </location>
</feature>
<keyword evidence="5" id="KW-1185">Reference proteome</keyword>
<organism evidence="4 5">
    <name type="scientific">Vagococcus fessus</name>
    <dbReference type="NCBI Taxonomy" id="120370"/>
    <lineage>
        <taxon>Bacteria</taxon>
        <taxon>Bacillati</taxon>
        <taxon>Bacillota</taxon>
        <taxon>Bacilli</taxon>
        <taxon>Lactobacillales</taxon>
        <taxon>Enterococcaceae</taxon>
        <taxon>Vagococcus</taxon>
    </lineage>
</organism>
<feature type="domain" description="WxL" evidence="3">
    <location>
        <begin position="731"/>
        <end position="919"/>
    </location>
</feature>
<comment type="subcellular location">
    <subcellularLocation>
        <location evidence="1">Cell envelope</location>
    </subcellularLocation>
</comment>
<reference evidence="4 5" key="1">
    <citation type="submission" date="2017-05" db="EMBL/GenBank/DDBJ databases">
        <title>Vagococcus spp. assemblies.</title>
        <authorList>
            <person name="Gulvik C.A."/>
        </authorList>
    </citation>
    <scope>NUCLEOTIDE SEQUENCE [LARGE SCALE GENOMIC DNA]</scope>
    <source>
        <strain evidence="4 5">CCUG 41755</strain>
    </source>
</reference>
<evidence type="ECO:0000256" key="1">
    <source>
        <dbReference type="ARBA" id="ARBA00004196"/>
    </source>
</evidence>
<dbReference type="Gene3D" id="2.60.40.4270">
    <property type="entry name" value="Listeria-Bacteroides repeat domain"/>
    <property type="match status" value="5"/>
</dbReference>
<comment type="caution">
    <text evidence="4">The sequence shown here is derived from an EMBL/GenBank/DDBJ whole genome shotgun (WGS) entry which is preliminary data.</text>
</comment>
<evidence type="ECO:0000259" key="3">
    <source>
        <dbReference type="Pfam" id="PF13731"/>
    </source>
</evidence>
<dbReference type="InterPro" id="IPR013378">
    <property type="entry name" value="InlB-like_B-rpt"/>
</dbReference>
<gene>
    <name evidence="4" type="ORF">CBF31_06180</name>
</gene>
<dbReference type="AlphaFoldDB" id="A0A430A897"/>
<dbReference type="GO" id="GO:0030313">
    <property type="term" value="C:cell envelope"/>
    <property type="evidence" value="ECO:0007669"/>
    <property type="project" value="UniProtKB-SubCell"/>
</dbReference>
<feature type="region of interest" description="Disordered" evidence="2">
    <location>
        <begin position="667"/>
        <end position="689"/>
    </location>
</feature>
<feature type="compositionally biased region" description="Polar residues" evidence="2">
    <location>
        <begin position="667"/>
        <end position="677"/>
    </location>
</feature>
<evidence type="ECO:0000313" key="5">
    <source>
        <dbReference type="Proteomes" id="UP000287101"/>
    </source>
</evidence>
<dbReference type="Pfam" id="PF13731">
    <property type="entry name" value="WxL"/>
    <property type="match status" value="1"/>
</dbReference>